<evidence type="ECO:0000313" key="1">
    <source>
        <dbReference type="EMBL" id="VEL26122.1"/>
    </source>
</evidence>
<accession>A0A3S5AD17</accession>
<comment type="caution">
    <text evidence="1">The sequence shown here is derived from an EMBL/GenBank/DDBJ whole genome shotgun (WGS) entry which is preliminary data.</text>
</comment>
<name>A0A3S5AD17_9PLAT</name>
<organism evidence="1 2">
    <name type="scientific">Protopolystoma xenopodis</name>
    <dbReference type="NCBI Taxonomy" id="117903"/>
    <lineage>
        <taxon>Eukaryota</taxon>
        <taxon>Metazoa</taxon>
        <taxon>Spiralia</taxon>
        <taxon>Lophotrochozoa</taxon>
        <taxon>Platyhelminthes</taxon>
        <taxon>Monogenea</taxon>
        <taxon>Polyopisthocotylea</taxon>
        <taxon>Polystomatidea</taxon>
        <taxon>Polystomatidae</taxon>
        <taxon>Protopolystoma</taxon>
    </lineage>
</organism>
<gene>
    <name evidence="1" type="ORF">PXEA_LOCUS19562</name>
</gene>
<keyword evidence="2" id="KW-1185">Reference proteome</keyword>
<dbReference type="AlphaFoldDB" id="A0A3S5AD17"/>
<proteinExistence type="predicted"/>
<evidence type="ECO:0000313" key="2">
    <source>
        <dbReference type="Proteomes" id="UP000784294"/>
    </source>
</evidence>
<reference evidence="1" key="1">
    <citation type="submission" date="2018-11" db="EMBL/GenBank/DDBJ databases">
        <authorList>
            <consortium name="Pathogen Informatics"/>
        </authorList>
    </citation>
    <scope>NUCLEOTIDE SEQUENCE</scope>
</reference>
<dbReference type="Proteomes" id="UP000784294">
    <property type="component" value="Unassembled WGS sequence"/>
</dbReference>
<protein>
    <submittedName>
        <fullName evidence="1">Uncharacterized protein</fullName>
    </submittedName>
</protein>
<sequence>MRMPIRKTGSESRSQIGLVWGEKFGQSRYKRQLSNRVYSLSIVFPDVEPRLRWQTRVAGEPKDEFPLSRHDGAR</sequence>
<dbReference type="EMBL" id="CAAALY010078242">
    <property type="protein sequence ID" value="VEL26122.1"/>
    <property type="molecule type" value="Genomic_DNA"/>
</dbReference>